<sequence>MQPRHAPAGLLFDKDGTLFDFQRSWGGWARDVISDLAGGDPGLAARLADALGYDAGNLVFLPGSLSIAGTVREQAEAIAPHLPGRGVAALEARLVAAAGRAPMIPAVPLRPLLAAWRAQGLSLGIATNDAEVAARQQLEATEIIDVFHFIAGYDSGFGAKPGPGMCLAFAEARGLDPSDCVMVGDSRHDLEAGRAAGMRVVGVLTGPAGVDDLAPLADAVLPDIGALPAWLAAAG</sequence>
<dbReference type="EMBL" id="JAAZQQ010000001">
    <property type="protein sequence ID" value="NKX43708.1"/>
    <property type="molecule type" value="Genomic_DNA"/>
</dbReference>
<dbReference type="Pfam" id="PF00702">
    <property type="entry name" value="Hydrolase"/>
    <property type="match status" value="1"/>
</dbReference>
<dbReference type="PANTHER" id="PTHR43434">
    <property type="entry name" value="PHOSPHOGLYCOLATE PHOSPHATASE"/>
    <property type="match status" value="1"/>
</dbReference>
<evidence type="ECO:0000313" key="6">
    <source>
        <dbReference type="Proteomes" id="UP000526408"/>
    </source>
</evidence>
<dbReference type="AlphaFoldDB" id="A0A7X6JYE1"/>
<dbReference type="InterPro" id="IPR050155">
    <property type="entry name" value="HAD-like_hydrolase_sf"/>
</dbReference>
<keyword evidence="5" id="KW-0378">Hydrolase</keyword>
<dbReference type="NCBIfam" id="TIGR01509">
    <property type="entry name" value="HAD-SF-IA-v3"/>
    <property type="match status" value="1"/>
</dbReference>
<evidence type="ECO:0000256" key="3">
    <source>
        <dbReference type="ARBA" id="ARBA00006171"/>
    </source>
</evidence>
<dbReference type="Proteomes" id="UP000526408">
    <property type="component" value="Unassembled WGS sequence"/>
</dbReference>
<comment type="similarity">
    <text evidence="3">Belongs to the HAD-like hydrolase superfamily. CbbY/CbbZ/Gph/YieH family.</text>
</comment>
<evidence type="ECO:0000313" key="5">
    <source>
        <dbReference type="EMBL" id="NKX43708.1"/>
    </source>
</evidence>
<dbReference type="NCBIfam" id="TIGR01549">
    <property type="entry name" value="HAD-SF-IA-v1"/>
    <property type="match status" value="1"/>
</dbReference>
<organism evidence="5 6">
    <name type="scientific">Roseicyclus persicicus</name>
    <dbReference type="NCBI Taxonomy" id="2650661"/>
    <lineage>
        <taxon>Bacteria</taxon>
        <taxon>Pseudomonadati</taxon>
        <taxon>Pseudomonadota</taxon>
        <taxon>Alphaproteobacteria</taxon>
        <taxon>Rhodobacterales</taxon>
        <taxon>Roseobacteraceae</taxon>
        <taxon>Roseicyclus</taxon>
    </lineage>
</organism>
<dbReference type="GO" id="GO:0006281">
    <property type="term" value="P:DNA repair"/>
    <property type="evidence" value="ECO:0007669"/>
    <property type="project" value="TreeGrafter"/>
</dbReference>
<comment type="pathway">
    <text evidence="2">Organic acid metabolism; glycolate biosynthesis; glycolate from 2-phosphoglycolate: step 1/1.</text>
</comment>
<dbReference type="InterPro" id="IPR036412">
    <property type="entry name" value="HAD-like_sf"/>
</dbReference>
<dbReference type="SUPFAM" id="SSF56784">
    <property type="entry name" value="HAD-like"/>
    <property type="match status" value="1"/>
</dbReference>
<dbReference type="RefSeq" id="WP_168622060.1">
    <property type="nucleotide sequence ID" value="NZ_JAAZQQ010000001.1"/>
</dbReference>
<comment type="caution">
    <text evidence="5">The sequence shown here is derived from an EMBL/GenBank/DDBJ whole genome shotgun (WGS) entry which is preliminary data.</text>
</comment>
<dbReference type="SFLD" id="SFLDS00003">
    <property type="entry name" value="Haloacid_Dehalogenase"/>
    <property type="match status" value="1"/>
</dbReference>
<dbReference type="Gene3D" id="1.10.150.240">
    <property type="entry name" value="Putative phosphatase, domain 2"/>
    <property type="match status" value="1"/>
</dbReference>
<protein>
    <recommendedName>
        <fullName evidence="4">phosphoglycolate phosphatase</fullName>
        <ecNumber evidence="4">3.1.3.18</ecNumber>
    </recommendedName>
</protein>
<dbReference type="GO" id="GO:0008967">
    <property type="term" value="F:phosphoglycolate phosphatase activity"/>
    <property type="evidence" value="ECO:0007669"/>
    <property type="project" value="UniProtKB-EC"/>
</dbReference>
<proteinExistence type="inferred from homology"/>
<evidence type="ECO:0000256" key="1">
    <source>
        <dbReference type="ARBA" id="ARBA00000830"/>
    </source>
</evidence>
<keyword evidence="6" id="KW-1185">Reference proteome</keyword>
<comment type="catalytic activity">
    <reaction evidence="1">
        <text>2-phosphoglycolate + H2O = glycolate + phosphate</text>
        <dbReference type="Rhea" id="RHEA:14369"/>
        <dbReference type="ChEBI" id="CHEBI:15377"/>
        <dbReference type="ChEBI" id="CHEBI:29805"/>
        <dbReference type="ChEBI" id="CHEBI:43474"/>
        <dbReference type="ChEBI" id="CHEBI:58033"/>
        <dbReference type="EC" id="3.1.3.18"/>
    </reaction>
</comment>
<gene>
    <name evidence="5" type="ORF">HCU73_03825</name>
</gene>
<accession>A0A7X6JYE1</accession>
<dbReference type="GO" id="GO:0005829">
    <property type="term" value="C:cytosol"/>
    <property type="evidence" value="ECO:0007669"/>
    <property type="project" value="TreeGrafter"/>
</dbReference>
<name>A0A7X6JYE1_9RHOB</name>
<dbReference type="InterPro" id="IPR023198">
    <property type="entry name" value="PGP-like_dom2"/>
</dbReference>
<dbReference type="InterPro" id="IPR023214">
    <property type="entry name" value="HAD_sf"/>
</dbReference>
<dbReference type="EC" id="3.1.3.18" evidence="4"/>
<dbReference type="SFLD" id="SFLDG01129">
    <property type="entry name" value="C1.5:_HAD__Beta-PGM__Phosphata"/>
    <property type="match status" value="1"/>
</dbReference>
<reference evidence="5 6" key="1">
    <citation type="submission" date="2020-04" db="EMBL/GenBank/DDBJ databases">
        <authorList>
            <person name="Yoon J."/>
        </authorList>
    </citation>
    <scope>NUCLEOTIDE SEQUENCE [LARGE SCALE GENOMIC DNA]</scope>
    <source>
        <strain evidence="5 6">KMU-115</strain>
    </source>
</reference>
<evidence type="ECO:0000256" key="4">
    <source>
        <dbReference type="ARBA" id="ARBA00013078"/>
    </source>
</evidence>
<evidence type="ECO:0000256" key="2">
    <source>
        <dbReference type="ARBA" id="ARBA00004818"/>
    </source>
</evidence>
<dbReference type="Gene3D" id="3.40.50.1000">
    <property type="entry name" value="HAD superfamily/HAD-like"/>
    <property type="match status" value="1"/>
</dbReference>
<dbReference type="InterPro" id="IPR006439">
    <property type="entry name" value="HAD-SF_hydro_IA"/>
</dbReference>
<dbReference type="PANTHER" id="PTHR43434:SF1">
    <property type="entry name" value="PHOSPHOGLYCOLATE PHOSPHATASE"/>
    <property type="match status" value="1"/>
</dbReference>